<dbReference type="Proteomes" id="UP000233556">
    <property type="component" value="Unassembled WGS sequence"/>
</dbReference>
<reference evidence="3" key="1">
    <citation type="submission" date="2017-11" db="EMBL/GenBank/DDBJ databases">
        <authorList>
            <person name="Lima N.C."/>
            <person name="Parody-Merino A.M."/>
            <person name="Battley P.F."/>
            <person name="Fidler A.E."/>
            <person name="Prosdocimi F."/>
        </authorList>
    </citation>
    <scope>NUCLEOTIDE SEQUENCE [LARGE SCALE GENOMIC DNA]</scope>
</reference>
<keyword evidence="3" id="KW-1185">Reference proteome</keyword>
<feature type="region of interest" description="Disordered" evidence="1">
    <location>
        <begin position="1"/>
        <end position="76"/>
    </location>
</feature>
<sequence length="101" mass="11989">MRAGSPESKSHPGLHQKKRGQLVTGDALSKVSVREKKKQTKKTKPKKQQQKKKKKKKKEKRRNKRRKKERRRKNNSCLWRKLLVLAVFSANSKIIVTEWFI</sequence>
<protein>
    <submittedName>
        <fullName evidence="2">Uncharacterized protein</fullName>
    </submittedName>
</protein>
<gene>
    <name evidence="2" type="ORF">llap_10242</name>
</gene>
<proteinExistence type="predicted"/>
<evidence type="ECO:0000313" key="2">
    <source>
        <dbReference type="EMBL" id="PKU39456.1"/>
    </source>
</evidence>
<organism evidence="2 3">
    <name type="scientific">Limosa lapponica baueri</name>
    <dbReference type="NCBI Taxonomy" id="1758121"/>
    <lineage>
        <taxon>Eukaryota</taxon>
        <taxon>Metazoa</taxon>
        <taxon>Chordata</taxon>
        <taxon>Craniata</taxon>
        <taxon>Vertebrata</taxon>
        <taxon>Euteleostomi</taxon>
        <taxon>Archelosauria</taxon>
        <taxon>Archosauria</taxon>
        <taxon>Dinosauria</taxon>
        <taxon>Saurischia</taxon>
        <taxon>Theropoda</taxon>
        <taxon>Coelurosauria</taxon>
        <taxon>Aves</taxon>
        <taxon>Neognathae</taxon>
        <taxon>Neoaves</taxon>
        <taxon>Charadriiformes</taxon>
        <taxon>Scolopacidae</taxon>
        <taxon>Limosa</taxon>
    </lineage>
</organism>
<evidence type="ECO:0000313" key="3">
    <source>
        <dbReference type="Proteomes" id="UP000233556"/>
    </source>
</evidence>
<evidence type="ECO:0000256" key="1">
    <source>
        <dbReference type="SAM" id="MobiDB-lite"/>
    </source>
</evidence>
<dbReference type="EMBL" id="KZ506481">
    <property type="protein sequence ID" value="PKU39456.1"/>
    <property type="molecule type" value="Genomic_DNA"/>
</dbReference>
<reference evidence="3" key="2">
    <citation type="submission" date="2017-12" db="EMBL/GenBank/DDBJ databases">
        <title>Genome sequence of the Bar-tailed Godwit (Limosa lapponica baueri).</title>
        <authorList>
            <person name="Lima N.C.B."/>
            <person name="Parody-Merino A.M."/>
            <person name="Battley P.F."/>
            <person name="Fidler A.E."/>
            <person name="Prosdocimi F."/>
        </authorList>
    </citation>
    <scope>NUCLEOTIDE SEQUENCE [LARGE SCALE GENOMIC DNA]</scope>
</reference>
<feature type="compositionally biased region" description="Basic residues" evidence="1">
    <location>
        <begin position="35"/>
        <end position="74"/>
    </location>
</feature>
<accession>A0A2I0U047</accession>
<dbReference type="AlphaFoldDB" id="A0A2I0U047"/>
<name>A0A2I0U047_LIMLA</name>